<comment type="catalytic activity">
    <reaction evidence="6 7">
        <text>a 2'-deoxyadenosine in DNA + S-adenosyl-L-methionine = an N(6)-methyl-2'-deoxyadenosine in DNA + S-adenosyl-L-homocysteine + H(+)</text>
        <dbReference type="Rhea" id="RHEA:15197"/>
        <dbReference type="Rhea" id="RHEA-COMP:12418"/>
        <dbReference type="Rhea" id="RHEA-COMP:12419"/>
        <dbReference type="ChEBI" id="CHEBI:15378"/>
        <dbReference type="ChEBI" id="CHEBI:57856"/>
        <dbReference type="ChEBI" id="CHEBI:59789"/>
        <dbReference type="ChEBI" id="CHEBI:90615"/>
        <dbReference type="ChEBI" id="CHEBI:90616"/>
        <dbReference type="EC" id="2.1.1.72"/>
    </reaction>
</comment>
<dbReference type="InterPro" id="IPR012263">
    <property type="entry name" value="M_m6A_EcoRV"/>
</dbReference>
<evidence type="ECO:0000256" key="7">
    <source>
        <dbReference type="RuleBase" id="RU361257"/>
    </source>
</evidence>
<keyword evidence="4 7" id="KW-0808">Transferase</keyword>
<dbReference type="GO" id="GO:0009307">
    <property type="term" value="P:DNA restriction-modification system"/>
    <property type="evidence" value="ECO:0007669"/>
    <property type="project" value="InterPro"/>
</dbReference>
<comment type="caution">
    <text evidence="8">The sequence shown here is derived from an EMBL/GenBank/DDBJ whole genome shotgun (WGS) entry which is preliminary data.</text>
</comment>
<evidence type="ECO:0000313" key="9">
    <source>
        <dbReference type="Proteomes" id="UP000231366"/>
    </source>
</evidence>
<dbReference type="InterPro" id="IPR002052">
    <property type="entry name" value="DNA_methylase_N6_adenine_CS"/>
</dbReference>
<evidence type="ECO:0000313" key="8">
    <source>
        <dbReference type="EMBL" id="PJB29312.1"/>
    </source>
</evidence>
<dbReference type="InterPro" id="IPR029063">
    <property type="entry name" value="SAM-dependent_MTases_sf"/>
</dbReference>
<comment type="similarity">
    <text evidence="1 7">Belongs to the N(4)/N(6)-methyltransferase family.</text>
</comment>
<dbReference type="Proteomes" id="UP000231366">
    <property type="component" value="Unassembled WGS sequence"/>
</dbReference>
<keyword evidence="3 7" id="KW-0489">Methyltransferase</keyword>
<evidence type="ECO:0000256" key="2">
    <source>
        <dbReference type="ARBA" id="ARBA00011900"/>
    </source>
</evidence>
<evidence type="ECO:0000256" key="6">
    <source>
        <dbReference type="ARBA" id="ARBA00047942"/>
    </source>
</evidence>
<dbReference type="InterPro" id="IPR023095">
    <property type="entry name" value="Ade_MeTrfase_dom_2"/>
</dbReference>
<protein>
    <recommendedName>
        <fullName evidence="2 7">Site-specific DNA-methyltransferase (adenine-specific)</fullName>
        <ecNumber evidence="2 7">2.1.1.72</ecNumber>
    </recommendedName>
</protein>
<dbReference type="NCBIfam" id="TIGR00571">
    <property type="entry name" value="dam"/>
    <property type="match status" value="1"/>
</dbReference>
<proteinExistence type="inferred from homology"/>
<dbReference type="GO" id="GO:0032259">
    <property type="term" value="P:methylation"/>
    <property type="evidence" value="ECO:0007669"/>
    <property type="project" value="UniProtKB-KW"/>
</dbReference>
<dbReference type="PIRSF" id="PIRSF000398">
    <property type="entry name" value="M_m6A_EcoRV"/>
    <property type="match status" value="1"/>
</dbReference>
<dbReference type="EC" id="2.1.1.72" evidence="2 7"/>
<evidence type="ECO:0000256" key="3">
    <source>
        <dbReference type="ARBA" id="ARBA00022603"/>
    </source>
</evidence>
<evidence type="ECO:0000256" key="5">
    <source>
        <dbReference type="ARBA" id="ARBA00022691"/>
    </source>
</evidence>
<dbReference type="EMBL" id="PFUI01000165">
    <property type="protein sequence ID" value="PJB29312.1"/>
    <property type="molecule type" value="Genomic_DNA"/>
</dbReference>
<dbReference type="AlphaFoldDB" id="A0A2M8AT32"/>
<dbReference type="GO" id="GO:1904047">
    <property type="term" value="F:S-adenosyl-L-methionine binding"/>
    <property type="evidence" value="ECO:0007669"/>
    <property type="project" value="TreeGrafter"/>
</dbReference>
<dbReference type="GO" id="GO:0009007">
    <property type="term" value="F:site-specific DNA-methyltransferase (adenine-specific) activity"/>
    <property type="evidence" value="ECO:0007669"/>
    <property type="project" value="UniProtKB-UniRule"/>
</dbReference>
<dbReference type="PANTHER" id="PTHR30481:SF3">
    <property type="entry name" value="DNA ADENINE METHYLASE"/>
    <property type="match status" value="1"/>
</dbReference>
<organism evidence="8 9">
    <name type="scientific">Candidatus Desantisbacteria bacterium CG_4_9_14_3_um_filter_40_11</name>
    <dbReference type="NCBI Taxonomy" id="1974546"/>
    <lineage>
        <taxon>Bacteria</taxon>
        <taxon>Candidatus Desantisiibacteriota</taxon>
    </lineage>
</organism>
<keyword evidence="5 7" id="KW-0949">S-adenosyl-L-methionine</keyword>
<dbReference type="Gene3D" id="1.10.1020.10">
    <property type="entry name" value="Adenine-specific Methyltransferase, Domain 2"/>
    <property type="match status" value="1"/>
</dbReference>
<dbReference type="PRINTS" id="PR00505">
    <property type="entry name" value="D12N6MTFRASE"/>
</dbReference>
<dbReference type="Pfam" id="PF02086">
    <property type="entry name" value="MethyltransfD12"/>
    <property type="match status" value="1"/>
</dbReference>
<dbReference type="PROSITE" id="PS00092">
    <property type="entry name" value="N6_MTASE"/>
    <property type="match status" value="1"/>
</dbReference>
<dbReference type="GO" id="GO:0043565">
    <property type="term" value="F:sequence-specific DNA binding"/>
    <property type="evidence" value="ECO:0007669"/>
    <property type="project" value="TreeGrafter"/>
</dbReference>
<sequence length="303" mass="34724">MKVPHPIPYQGSKRNLAKYILPFFPPEIGTLFEPFSGSAAISIAAAVYGKASRFHLNDVNQPLIALFNEIIYHPNEIAAQYEILWSEQQGNERKYYDIVRDNFNETQRPDYLLYLLARCVKASVRYNANGDFNQSPDNRRLGRNPQQMKADILAVSGLLRNKTTLTSTDYKEILAIATPKDLVYMDPPYQGVCATGDPRYFSGIDFDEFMQELKKLNERDVPFILSYDGRTGKKSYGEILPDELAMYRLEIEAGRSTQATLLGRDDVTFESVYLSRNLVKKWRLAPLEMIADHLIRQPALFEF</sequence>
<dbReference type="InterPro" id="IPR012327">
    <property type="entry name" value="MeTrfase_D12"/>
</dbReference>
<evidence type="ECO:0000256" key="1">
    <source>
        <dbReference type="ARBA" id="ARBA00006594"/>
    </source>
</evidence>
<dbReference type="GO" id="GO:0006298">
    <property type="term" value="P:mismatch repair"/>
    <property type="evidence" value="ECO:0007669"/>
    <property type="project" value="TreeGrafter"/>
</dbReference>
<dbReference type="PANTHER" id="PTHR30481">
    <property type="entry name" value="DNA ADENINE METHYLASE"/>
    <property type="match status" value="1"/>
</dbReference>
<evidence type="ECO:0000256" key="4">
    <source>
        <dbReference type="ARBA" id="ARBA00022679"/>
    </source>
</evidence>
<name>A0A2M8AT32_9BACT</name>
<gene>
    <name evidence="8" type="ORF">CO110_06475</name>
</gene>
<dbReference type="SUPFAM" id="SSF53335">
    <property type="entry name" value="S-adenosyl-L-methionine-dependent methyltransferases"/>
    <property type="match status" value="1"/>
</dbReference>
<accession>A0A2M8AT32</accession>
<dbReference type="Gene3D" id="3.40.50.150">
    <property type="entry name" value="Vaccinia Virus protein VP39"/>
    <property type="match status" value="1"/>
</dbReference>
<reference evidence="9" key="1">
    <citation type="submission" date="2017-09" db="EMBL/GenBank/DDBJ databases">
        <title>Depth-based differentiation of microbial function through sediment-hosted aquifers and enrichment of novel symbionts in the deep terrestrial subsurface.</title>
        <authorList>
            <person name="Probst A.J."/>
            <person name="Ladd B."/>
            <person name="Jarett J.K."/>
            <person name="Geller-Mcgrath D.E."/>
            <person name="Sieber C.M.K."/>
            <person name="Emerson J.B."/>
            <person name="Anantharaman K."/>
            <person name="Thomas B.C."/>
            <person name="Malmstrom R."/>
            <person name="Stieglmeier M."/>
            <person name="Klingl A."/>
            <person name="Woyke T."/>
            <person name="Ryan C.M."/>
            <person name="Banfield J.F."/>
        </authorList>
    </citation>
    <scope>NUCLEOTIDE SEQUENCE [LARGE SCALE GENOMIC DNA]</scope>
</reference>